<dbReference type="SMART" id="SM00826">
    <property type="entry name" value="PKS_DH"/>
    <property type="match status" value="1"/>
</dbReference>
<dbReference type="InterPro" id="IPR049552">
    <property type="entry name" value="PKS_DH_N"/>
</dbReference>
<dbReference type="GeneID" id="63841316"/>
<dbReference type="RefSeq" id="XP_040776215.1">
    <property type="nucleotide sequence ID" value="XM_040924187.1"/>
</dbReference>
<dbReference type="Gene3D" id="3.30.70.3290">
    <property type="match status" value="1"/>
</dbReference>
<dbReference type="InterPro" id="IPR020806">
    <property type="entry name" value="PKS_PP-bd"/>
</dbReference>
<dbReference type="GO" id="GO:0004315">
    <property type="term" value="F:3-oxoacyl-[acyl-carrier-protein] synthase activity"/>
    <property type="evidence" value="ECO:0007669"/>
    <property type="project" value="InterPro"/>
</dbReference>
<dbReference type="Pfam" id="PF00109">
    <property type="entry name" value="ketoacyl-synt"/>
    <property type="match status" value="1"/>
</dbReference>
<evidence type="ECO:0000256" key="5">
    <source>
        <dbReference type="ARBA" id="ARBA00023268"/>
    </source>
</evidence>
<evidence type="ECO:0000259" key="7">
    <source>
        <dbReference type="PROSITE" id="PS50075"/>
    </source>
</evidence>
<dbReference type="SUPFAM" id="SSF55048">
    <property type="entry name" value="Probable ACP-binding domain of malonyl-CoA ACP transacylase"/>
    <property type="match status" value="1"/>
</dbReference>
<dbReference type="Pfam" id="PF16197">
    <property type="entry name" value="KAsynt_C_assoc"/>
    <property type="match status" value="1"/>
</dbReference>
<dbReference type="Pfam" id="PF08240">
    <property type="entry name" value="ADH_N"/>
    <property type="match status" value="1"/>
</dbReference>
<dbReference type="Gene3D" id="3.90.180.10">
    <property type="entry name" value="Medium-chain alcohol dehydrogenases, catalytic domain"/>
    <property type="match status" value="1"/>
</dbReference>
<dbReference type="InterPro" id="IPR020841">
    <property type="entry name" value="PKS_Beta-ketoAc_synthase_dom"/>
</dbReference>
<evidence type="ECO:0000256" key="1">
    <source>
        <dbReference type="ARBA" id="ARBA00022450"/>
    </source>
</evidence>
<dbReference type="Pfam" id="PF14765">
    <property type="entry name" value="PS-DH"/>
    <property type="match status" value="1"/>
</dbReference>
<dbReference type="CDD" id="cd00833">
    <property type="entry name" value="PKS"/>
    <property type="match status" value="1"/>
</dbReference>
<name>A0A9P4Y2E8_CRYP1</name>
<dbReference type="Gene3D" id="3.40.50.720">
    <property type="entry name" value="NAD(P)-binding Rossmann-like Domain"/>
    <property type="match status" value="3"/>
</dbReference>
<dbReference type="PROSITE" id="PS52004">
    <property type="entry name" value="KS3_2"/>
    <property type="match status" value="1"/>
</dbReference>
<dbReference type="InterPro" id="IPR016036">
    <property type="entry name" value="Malonyl_transacylase_ACP-bd"/>
</dbReference>
<dbReference type="InterPro" id="IPR014043">
    <property type="entry name" value="Acyl_transferase_dom"/>
</dbReference>
<keyword evidence="2" id="KW-0597">Phosphoprotein</keyword>
<dbReference type="SUPFAM" id="SSF47336">
    <property type="entry name" value="ACP-like"/>
    <property type="match status" value="1"/>
</dbReference>
<dbReference type="InterPro" id="IPR001227">
    <property type="entry name" value="Ac_transferase_dom_sf"/>
</dbReference>
<dbReference type="InterPro" id="IPR014031">
    <property type="entry name" value="Ketoacyl_synth_C"/>
</dbReference>
<keyword evidence="5" id="KW-0511">Multifunctional enzyme</keyword>
<protein>
    <recommendedName>
        <fullName evidence="12">Polyketide synthase</fullName>
    </recommendedName>
</protein>
<dbReference type="CDD" id="cd05195">
    <property type="entry name" value="enoyl_red"/>
    <property type="match status" value="1"/>
</dbReference>
<dbReference type="InterPro" id="IPR016039">
    <property type="entry name" value="Thiolase-like"/>
</dbReference>
<dbReference type="InterPro" id="IPR057326">
    <property type="entry name" value="KR_dom"/>
</dbReference>
<dbReference type="InterPro" id="IPR018201">
    <property type="entry name" value="Ketoacyl_synth_AS"/>
</dbReference>
<dbReference type="SUPFAM" id="SSF52151">
    <property type="entry name" value="FabD/lysophospholipase-like"/>
    <property type="match status" value="1"/>
</dbReference>
<dbReference type="InterPro" id="IPR032821">
    <property type="entry name" value="PKS_assoc"/>
</dbReference>
<dbReference type="InterPro" id="IPR016035">
    <property type="entry name" value="Acyl_Trfase/lysoPLipase"/>
</dbReference>
<dbReference type="GO" id="GO:0044550">
    <property type="term" value="P:secondary metabolite biosynthetic process"/>
    <property type="evidence" value="ECO:0007669"/>
    <property type="project" value="TreeGrafter"/>
</dbReference>
<keyword evidence="1" id="KW-0596">Phosphopantetheine</keyword>
<keyword evidence="3" id="KW-0808">Transferase</keyword>
<dbReference type="PANTHER" id="PTHR43775:SF29">
    <property type="entry name" value="ASPERFURANONE POLYKETIDE SYNTHASE AFOG-RELATED"/>
    <property type="match status" value="1"/>
</dbReference>
<keyword evidence="4" id="KW-0560">Oxidoreductase</keyword>
<dbReference type="Gene3D" id="3.40.366.10">
    <property type="entry name" value="Malonyl-Coenzyme A Acyl Carrier Protein, domain 2"/>
    <property type="match status" value="1"/>
</dbReference>
<accession>A0A9P4Y2E8</accession>
<dbReference type="Pfam" id="PF23114">
    <property type="entry name" value="NAD-bd_HRPKS_sdrA"/>
    <property type="match status" value="1"/>
</dbReference>
<dbReference type="OrthoDB" id="329835at2759"/>
<dbReference type="InterPro" id="IPR014030">
    <property type="entry name" value="Ketoacyl_synth_N"/>
</dbReference>
<reference evidence="10" key="1">
    <citation type="journal article" date="2020" name="Phytopathology">
        <title>Genome sequence of the chestnut blight fungus Cryphonectria parasitica EP155: A fundamental resource for an archetypical invasive plant pathogen.</title>
        <authorList>
            <person name="Crouch J.A."/>
            <person name="Dawe A."/>
            <person name="Aerts A."/>
            <person name="Barry K."/>
            <person name="Churchill A.C.L."/>
            <person name="Grimwood J."/>
            <person name="Hillman B."/>
            <person name="Milgroom M.G."/>
            <person name="Pangilinan J."/>
            <person name="Smith M."/>
            <person name="Salamov A."/>
            <person name="Schmutz J."/>
            <person name="Yadav J."/>
            <person name="Grigoriev I.V."/>
            <person name="Nuss D."/>
        </authorList>
    </citation>
    <scope>NUCLEOTIDE SEQUENCE</scope>
    <source>
        <strain evidence="10">EP155</strain>
    </source>
</reference>
<organism evidence="10 11">
    <name type="scientific">Cryphonectria parasitica (strain ATCC 38755 / EP155)</name>
    <dbReference type="NCBI Taxonomy" id="660469"/>
    <lineage>
        <taxon>Eukaryota</taxon>
        <taxon>Fungi</taxon>
        <taxon>Dikarya</taxon>
        <taxon>Ascomycota</taxon>
        <taxon>Pezizomycotina</taxon>
        <taxon>Sordariomycetes</taxon>
        <taxon>Sordariomycetidae</taxon>
        <taxon>Diaporthales</taxon>
        <taxon>Cryphonectriaceae</taxon>
        <taxon>Cryphonectria-Endothia species complex</taxon>
        <taxon>Cryphonectria</taxon>
    </lineage>
</organism>
<evidence type="ECO:0000259" key="9">
    <source>
        <dbReference type="PROSITE" id="PS52019"/>
    </source>
</evidence>
<dbReference type="CDD" id="cd05274">
    <property type="entry name" value="KR_FAS_SDR_x"/>
    <property type="match status" value="1"/>
</dbReference>
<dbReference type="InterPro" id="IPR013154">
    <property type="entry name" value="ADH-like_N"/>
</dbReference>
<dbReference type="PROSITE" id="PS52019">
    <property type="entry name" value="PKS_MFAS_DH"/>
    <property type="match status" value="1"/>
</dbReference>
<evidence type="ECO:0000256" key="6">
    <source>
        <dbReference type="PROSITE-ProRule" id="PRU01363"/>
    </source>
</evidence>
<evidence type="ECO:0000313" key="11">
    <source>
        <dbReference type="Proteomes" id="UP000803844"/>
    </source>
</evidence>
<dbReference type="InterPro" id="IPR056501">
    <property type="entry name" value="NAD-bd_HRPKS_sdrA"/>
</dbReference>
<dbReference type="SMART" id="SM00829">
    <property type="entry name" value="PKS_ER"/>
    <property type="match status" value="1"/>
</dbReference>
<dbReference type="Pfam" id="PF00698">
    <property type="entry name" value="Acyl_transf_1"/>
    <property type="match status" value="1"/>
</dbReference>
<dbReference type="InterPro" id="IPR009081">
    <property type="entry name" value="PP-bd_ACP"/>
</dbReference>
<feature type="region of interest" description="N-terminal hotdog fold" evidence="6">
    <location>
        <begin position="933"/>
        <end position="1070"/>
    </location>
</feature>
<dbReference type="GO" id="GO:0004312">
    <property type="term" value="F:fatty acid synthase activity"/>
    <property type="evidence" value="ECO:0007669"/>
    <property type="project" value="TreeGrafter"/>
</dbReference>
<dbReference type="SUPFAM" id="SSF50129">
    <property type="entry name" value="GroES-like"/>
    <property type="match status" value="1"/>
</dbReference>
<dbReference type="InterPro" id="IPR020807">
    <property type="entry name" value="PKS_DH"/>
</dbReference>
<dbReference type="Gene3D" id="1.10.1200.10">
    <property type="entry name" value="ACP-like"/>
    <property type="match status" value="1"/>
</dbReference>
<proteinExistence type="predicted"/>
<dbReference type="InterPro" id="IPR049551">
    <property type="entry name" value="PKS_DH_C"/>
</dbReference>
<dbReference type="Pfam" id="PF21089">
    <property type="entry name" value="PKS_DH_N"/>
    <property type="match status" value="1"/>
</dbReference>
<dbReference type="GO" id="GO:0006633">
    <property type="term" value="P:fatty acid biosynthetic process"/>
    <property type="evidence" value="ECO:0007669"/>
    <property type="project" value="InterPro"/>
</dbReference>
<dbReference type="Pfam" id="PF08659">
    <property type="entry name" value="KR"/>
    <property type="match status" value="1"/>
</dbReference>
<dbReference type="Gene3D" id="3.40.47.10">
    <property type="match status" value="1"/>
</dbReference>
<keyword evidence="11" id="KW-1185">Reference proteome</keyword>
<dbReference type="SMART" id="SM00822">
    <property type="entry name" value="PKS_KR"/>
    <property type="match status" value="1"/>
</dbReference>
<feature type="domain" description="Carrier" evidence="7">
    <location>
        <begin position="2106"/>
        <end position="2183"/>
    </location>
</feature>
<comment type="caution">
    <text evidence="10">The sequence shown here is derived from an EMBL/GenBank/DDBJ whole genome shotgun (WGS) entry which is preliminary data.</text>
</comment>
<evidence type="ECO:0008006" key="12">
    <source>
        <dbReference type="Google" id="ProtNLM"/>
    </source>
</evidence>
<dbReference type="InterPro" id="IPR042104">
    <property type="entry name" value="PKS_dehydratase_sf"/>
</dbReference>
<sequence length="2187" mass="237673">MPIAVVGMACRFPGDGEDVESLFEMLQKGDSAWSEFPADRVNIDGFYHPSGSRQGSIGFKGAHFLKGNIKAFDASFFNISQTEAQAIDPQQRLLLEVTYQALENAGYSKESLDLSETSVNVGTFVKDYEQVVLRDSDWAPQYAATGTGNAILANRISYQFNLRGPSQTVDTGCSASLVGVHNGCQDLRTGRADLAIAAGVGMILTPATMMPMTALNFLGKDGKCYTFTNKAEGYGRGEGVGVVVLKRLDDALRDNDTIRAVIRGSRVNQDGKTPGITMPSAAAQLSNIKAVYKEAGLAVDQTAFVECHGTGTPAGDPKETFAVSKAFCSNRDADDPIYVGSIKPNVGHLEGAAGVAGLIKAVMAVERGKIPKNLYFDPSISNPEIHFEEWKVKVPTKLTSWPKDGLRRASVNCFGFGGTNAHIILDDAGTYLSQRALPGNHRSVPTTEGSSTVNRKQKTFASTQLCLISSHEKNGIAKITEGHAPFIASHAEDASILADYAYTLSRRSTLEYRTFVVAQSAQRLAARLSDPEAYKIQRFAADNTGKPKFAMVFCGQGAQWHAMGRELMEFEPFCNSLVGASKYLSKIVGSDFDLLRELQQDDPALSRIHEPKFAQPATTAVQVALVDLLRASKICPEAVVGHSSGEIAAAYAAGYLAREDAWLIAFRRGQYANSIVHRHTAIKGQMIAVGLSAAEARKYVKAVAPGSVVIACENSPASVTLSGDEEQILHIADMLAADHVWYTVLAVTTAYHSHHMRLVEEEYKQSLQGITPLTSNQGPKMFSSVTGEIVDGALLDASYWSANLVSPVLYNQAFSAMYKAVKPKFVIEVSPSVTLNRPIREIVSAIDSRKSKEFCCIPLLKYNHQASVTMLEALGEIWSRGVPLELSWVWKSKEGFLPQVLVDLPPYPFNHSKSYWFESHLGTALRFRKHGREDLIGAPLVESTPQDPRWRGFFRLEENPWLADHQVQKTIIYPASGLLTMALEAARQCSEPSLSVDAYQISNFNIIKPVIIPAGPHGLEHILNTKVMKVPSPDATHCSTVYSFSIMTRTEYGHWQENAEGLFTIFYSGKATGVPGQAMFHGEDHHGTYQQLSSECTRTINPRQLYERLDGIGLNYGPMFQNIVALSKSQRACTSIVRIPDTKSKMPAQFEYDHLIHPATLDTMFQTVFAIGDSTMVPSYIRQITFSPGMLRGAGAKFHGYATAQLKGFREAQADIVMSDATFSKPMVVVKGMEFVKISSDASSFLPSNRNLCSEMFWHDLGPVPSYTNGTTAVDEGKTGILLLPDGNISAELTLVLRHLALPSLEPVRLSQLSEQHMHQLCISLVEIDQSLLFDMQPQTFSLLKKVLTATSGLLWVTTGAQNAVDNPAKAPFYGLARTIRSEDSSKRIVTLDLGTIQSQGEAALSASASAITWVFKSSFVKPNLDIIPEVEYSLRDRRLFGARLRPLEALNNVIEKGDDEAIQIQKLTLEKIEGPVEVKVGHVTDIKSTYFVTDASVQRPLGANEVRITVDSTHLFPIDLETIMGKSSESVLGADVVGTVTEMGNNVTGLPIGSLVIALARSTIKTSIILNQSFVHKLQDRSSIRGLSPTALVTAYYGLTTVGCISSGDMVFVDRACGPYGDAVLRLSKALGATTFVGVLNAEEKDFIHTNYDIPMDCIIDTTNDRFPDEIMRLTGGAGVELFFSPSPAHLDLSSQCVATNGHLFLIVNANATMLTTAVIPQHANISFHKFDLFALLEKRQKVFSKAWSEVLELQLSGQLGKCPDSLVLEERVEHLDDLWETMSARPGRHLNTVTFTDSSVVRLGTNPLKPVSLDPNATYVLAGGLGGLGKAAAEMMVCRGARYLLFLSRSGAKALKDVDFLESLSQRGVLAKALAVDICHEEALRQALASADMPPIKGAMQCAAVIADAVWEKMTYEEWSATTRPKIVGSWNLHQVLPQDMDFFIFLSSASGVIGNRGQGNYAAGNCYQDALAWHRASKGMHSVSIDLGPVAGAGMLEDDDATCAKLKASGFFMVLLEDYLFLVERAMCGGHGGPLSLPPQVVTGVGTGGLILQNEVSDPYWAETKLFELLNQIDQPQAPSDDSSRGIGRALALALRHADGLDDACEVVLRGCINYLSASLSMSSADMDADKSLTAYGVDSLVTSSFRSWIFKNLGVKITDMEVIGAASIMELARSIAEKGGWGV</sequence>
<dbReference type="InterPro" id="IPR050091">
    <property type="entry name" value="PKS_NRPS_Biosynth_Enz"/>
</dbReference>
<feature type="domain" description="PKS/mFAS DH" evidence="9">
    <location>
        <begin position="933"/>
        <end position="1244"/>
    </location>
</feature>
<feature type="region of interest" description="C-terminal hotdog fold" evidence="6">
    <location>
        <begin position="1097"/>
        <end position="1244"/>
    </location>
</feature>
<evidence type="ECO:0000256" key="4">
    <source>
        <dbReference type="ARBA" id="ARBA00023002"/>
    </source>
</evidence>
<evidence type="ECO:0000259" key="8">
    <source>
        <dbReference type="PROSITE" id="PS52004"/>
    </source>
</evidence>
<dbReference type="GO" id="GO:0031177">
    <property type="term" value="F:phosphopantetheine binding"/>
    <property type="evidence" value="ECO:0007669"/>
    <property type="project" value="InterPro"/>
</dbReference>
<dbReference type="InterPro" id="IPR036291">
    <property type="entry name" value="NAD(P)-bd_dom_sf"/>
</dbReference>
<dbReference type="Pfam" id="PF23297">
    <property type="entry name" value="ACP_SdgA_C"/>
    <property type="match status" value="1"/>
</dbReference>
<evidence type="ECO:0000313" key="10">
    <source>
        <dbReference type="EMBL" id="KAF3765254.1"/>
    </source>
</evidence>
<dbReference type="SMART" id="SM00827">
    <property type="entry name" value="PKS_AT"/>
    <property type="match status" value="1"/>
</dbReference>
<dbReference type="SMART" id="SM00823">
    <property type="entry name" value="PKS_PP"/>
    <property type="match status" value="1"/>
</dbReference>
<dbReference type="InterPro" id="IPR013968">
    <property type="entry name" value="PKS_KR"/>
</dbReference>
<dbReference type="EMBL" id="MU032348">
    <property type="protein sequence ID" value="KAF3765254.1"/>
    <property type="molecule type" value="Genomic_DNA"/>
</dbReference>
<feature type="domain" description="Ketosynthase family 3 (KS3)" evidence="8">
    <location>
        <begin position="1"/>
        <end position="427"/>
    </location>
</feature>
<dbReference type="InterPro" id="IPR011032">
    <property type="entry name" value="GroES-like_sf"/>
</dbReference>
<feature type="active site" description="Proton acceptor; for dehydratase activity" evidence="6">
    <location>
        <position position="965"/>
    </location>
</feature>
<dbReference type="InterPro" id="IPR049900">
    <property type="entry name" value="PKS_mFAS_DH"/>
</dbReference>
<feature type="active site" description="Proton donor; for dehydratase activity" evidence="6">
    <location>
        <position position="1162"/>
    </location>
</feature>
<evidence type="ECO:0000256" key="2">
    <source>
        <dbReference type="ARBA" id="ARBA00022553"/>
    </source>
</evidence>
<gene>
    <name evidence="10" type="ORF">M406DRAFT_42237</name>
</gene>
<dbReference type="PROSITE" id="PS00606">
    <property type="entry name" value="KS3_1"/>
    <property type="match status" value="1"/>
</dbReference>
<dbReference type="Proteomes" id="UP000803844">
    <property type="component" value="Unassembled WGS sequence"/>
</dbReference>
<dbReference type="PANTHER" id="PTHR43775">
    <property type="entry name" value="FATTY ACID SYNTHASE"/>
    <property type="match status" value="1"/>
</dbReference>
<dbReference type="SMART" id="SM00825">
    <property type="entry name" value="PKS_KS"/>
    <property type="match status" value="1"/>
</dbReference>
<dbReference type="Pfam" id="PF02801">
    <property type="entry name" value="Ketoacyl-synt_C"/>
    <property type="match status" value="1"/>
</dbReference>
<dbReference type="GO" id="GO:0016491">
    <property type="term" value="F:oxidoreductase activity"/>
    <property type="evidence" value="ECO:0007669"/>
    <property type="project" value="UniProtKB-KW"/>
</dbReference>
<dbReference type="SUPFAM" id="SSF53901">
    <property type="entry name" value="Thiolase-like"/>
    <property type="match status" value="1"/>
</dbReference>
<evidence type="ECO:0000256" key="3">
    <source>
        <dbReference type="ARBA" id="ARBA00022679"/>
    </source>
</evidence>
<dbReference type="InterPro" id="IPR036736">
    <property type="entry name" value="ACP-like_sf"/>
</dbReference>
<dbReference type="InterPro" id="IPR020843">
    <property type="entry name" value="ER"/>
</dbReference>
<dbReference type="PROSITE" id="PS50075">
    <property type="entry name" value="CARRIER"/>
    <property type="match status" value="1"/>
</dbReference>
<dbReference type="Gene3D" id="3.10.129.110">
    <property type="entry name" value="Polyketide synthase dehydratase"/>
    <property type="match status" value="1"/>
</dbReference>
<dbReference type="SUPFAM" id="SSF51735">
    <property type="entry name" value="NAD(P)-binding Rossmann-fold domains"/>
    <property type="match status" value="2"/>
</dbReference>